<dbReference type="AlphaFoldDB" id="A0A4D9E5Z3"/>
<protein>
    <submittedName>
        <fullName evidence="2">Protein phosphatase 1A</fullName>
    </submittedName>
</protein>
<reference evidence="2 3" key="2">
    <citation type="submission" date="2019-04" db="EMBL/GenBank/DDBJ databases">
        <title>The genome sequence of big-headed turtle.</title>
        <authorList>
            <person name="Gong S."/>
        </authorList>
    </citation>
    <scope>NUCLEOTIDE SEQUENCE [LARGE SCALE GENOMIC DNA]</scope>
    <source>
        <strain evidence="2">DO16091913</strain>
        <tissue evidence="2">Muscle</tissue>
    </source>
</reference>
<feature type="compositionally biased region" description="Polar residues" evidence="1">
    <location>
        <begin position="224"/>
        <end position="242"/>
    </location>
</feature>
<feature type="region of interest" description="Disordered" evidence="1">
    <location>
        <begin position="285"/>
        <end position="305"/>
    </location>
</feature>
<gene>
    <name evidence="2" type="ORF">DR999_PMT10931</name>
</gene>
<dbReference type="Proteomes" id="UP000297703">
    <property type="component" value="Unassembled WGS sequence"/>
</dbReference>
<evidence type="ECO:0000256" key="1">
    <source>
        <dbReference type="SAM" id="MobiDB-lite"/>
    </source>
</evidence>
<comment type="caution">
    <text evidence="2">The sequence shown here is derived from an EMBL/GenBank/DDBJ whole genome shotgun (WGS) entry which is preliminary data.</text>
</comment>
<evidence type="ECO:0000313" key="3">
    <source>
        <dbReference type="Proteomes" id="UP000297703"/>
    </source>
</evidence>
<sequence length="373" mass="38428">MEHQPVSGAAGAGLPGTGCSRGKEATFAGKRRLRQAAGPGHIACGSSPAHGWCGAWRGLCAAPSAWPFPSLVLNAPPQRVGQPGQSLSQGIAAHLGGSVKGLSAGILLPMTRGQACLAGSGGGHGSSQALAPRPTVPRESLRALGITDVAPAWHRTCSAFYAWTPVAPTSISCSTTLVFSPLLGMAELFGIGLWAAGQGAWHSPTAPTVGLLDSAMQAPGKESPFTNSEQQQPSRLSVTLPSTGRPGLAWGPQPWAEQSLPRGHGEFALFTRRSFVPCFPLQAASPSQGPGGLRGKKPTGPFGSQARMTRDALSLWPASRTHQSVEGPGQSVPGTAPGLGSNLLLCPVQTPRHTHVTWLPFSQCPLPFTSLTP</sequence>
<feature type="region of interest" description="Disordered" evidence="1">
    <location>
        <begin position="1"/>
        <end position="23"/>
    </location>
</feature>
<keyword evidence="3" id="KW-1185">Reference proteome</keyword>
<feature type="region of interest" description="Disordered" evidence="1">
    <location>
        <begin position="216"/>
        <end position="257"/>
    </location>
</feature>
<proteinExistence type="predicted"/>
<organism evidence="2 3">
    <name type="scientific">Platysternon megacephalum</name>
    <name type="common">big-headed turtle</name>
    <dbReference type="NCBI Taxonomy" id="55544"/>
    <lineage>
        <taxon>Eukaryota</taxon>
        <taxon>Metazoa</taxon>
        <taxon>Chordata</taxon>
        <taxon>Craniata</taxon>
        <taxon>Vertebrata</taxon>
        <taxon>Euteleostomi</taxon>
        <taxon>Archelosauria</taxon>
        <taxon>Testudinata</taxon>
        <taxon>Testudines</taxon>
        <taxon>Cryptodira</taxon>
        <taxon>Durocryptodira</taxon>
        <taxon>Testudinoidea</taxon>
        <taxon>Platysternidae</taxon>
        <taxon>Platysternon</taxon>
    </lineage>
</organism>
<name>A0A4D9E5Z3_9SAUR</name>
<reference evidence="2 3" key="1">
    <citation type="submission" date="2019-04" db="EMBL/GenBank/DDBJ databases">
        <title>Draft genome of the big-headed turtle Platysternon megacephalum.</title>
        <authorList>
            <person name="Gong S."/>
        </authorList>
    </citation>
    <scope>NUCLEOTIDE SEQUENCE [LARGE SCALE GENOMIC DNA]</scope>
    <source>
        <strain evidence="2">DO16091913</strain>
        <tissue evidence="2">Muscle</tissue>
    </source>
</reference>
<accession>A0A4D9E5Z3</accession>
<dbReference type="EMBL" id="QXTE01000097">
    <property type="protein sequence ID" value="TFK06321.1"/>
    <property type="molecule type" value="Genomic_DNA"/>
</dbReference>
<evidence type="ECO:0000313" key="2">
    <source>
        <dbReference type="EMBL" id="TFK06321.1"/>
    </source>
</evidence>